<dbReference type="Proteomes" id="UP000276568">
    <property type="component" value="Unassembled WGS sequence"/>
</dbReference>
<evidence type="ECO:0000313" key="4">
    <source>
        <dbReference type="EMBL" id="RNM29627.1"/>
    </source>
</evidence>
<dbReference type="EC" id="4.3.1.15" evidence="4"/>
<evidence type="ECO:0000259" key="3">
    <source>
        <dbReference type="Pfam" id="PF00291"/>
    </source>
</evidence>
<evidence type="ECO:0000313" key="5">
    <source>
        <dbReference type="Proteomes" id="UP000276568"/>
    </source>
</evidence>
<protein>
    <submittedName>
        <fullName evidence="4">Diaminopropionate ammonia-lyase</fullName>
        <ecNumber evidence="4">4.3.1.15</ecNumber>
    </submittedName>
</protein>
<name>A0A3N0HY85_9FIRM</name>
<sequence>MEILENKHIEDIKPTFSQDAIGFHQQLPGYTPTPLIDWPVYASQHHFKNLCIKDESQRFGLKAFKSLGGSYAMFRILCKRNYLNPKTTSFDQLRSMDHHDVTFVCATDGNHGHGVSWAASLFGCAAYILMPKGSSEARRKRMERKNVQAVITDLSYDQAVQKASDLAQENHWILIQDTAWEGYTQIPTWIIEGYLTMAQEIIHQMTTPPTHIFLQAGVGAMAGGMIDAFSRVYPTTQFIIVESAGAPCLYASMNQGKRTSIACEPTIMAGLNCGTPCLITWPIIQKRANYFCVCEDDAAIRGMHVLKTNDMVAGESSAVTMGLLDRIVKSETLRNQFQMHEDASILLINTEGDTDPFFYQSVVGEDRCLII</sequence>
<dbReference type="Gene3D" id="3.40.50.1100">
    <property type="match status" value="2"/>
</dbReference>
<keyword evidence="2" id="KW-0663">Pyridoxal phosphate</keyword>
<keyword evidence="5" id="KW-1185">Reference proteome</keyword>
<evidence type="ECO:0000256" key="2">
    <source>
        <dbReference type="ARBA" id="ARBA00022898"/>
    </source>
</evidence>
<dbReference type="EMBL" id="RJQC01000003">
    <property type="protein sequence ID" value="RNM29627.1"/>
    <property type="molecule type" value="Genomic_DNA"/>
</dbReference>
<dbReference type="GO" id="GO:0030170">
    <property type="term" value="F:pyridoxal phosphate binding"/>
    <property type="evidence" value="ECO:0007669"/>
    <property type="project" value="InterPro"/>
</dbReference>
<dbReference type="InterPro" id="IPR001926">
    <property type="entry name" value="TrpB-like_PALP"/>
</dbReference>
<evidence type="ECO:0000256" key="1">
    <source>
        <dbReference type="ARBA" id="ARBA00001933"/>
    </source>
</evidence>
<dbReference type="NCBIfam" id="TIGR01747">
    <property type="entry name" value="diampropi_NH3ly"/>
    <property type="match status" value="1"/>
</dbReference>
<proteinExistence type="predicted"/>
<dbReference type="PANTHER" id="PTHR42937:SF1">
    <property type="entry name" value="DIAMINOPROPIONATE AMMONIA-LYASE"/>
    <property type="match status" value="1"/>
</dbReference>
<gene>
    <name evidence="4" type="ORF">EDX97_08290</name>
</gene>
<dbReference type="NCBIfam" id="NF006058">
    <property type="entry name" value="PRK08206.1"/>
    <property type="match status" value="1"/>
</dbReference>
<dbReference type="SUPFAM" id="SSF53686">
    <property type="entry name" value="Tryptophan synthase beta subunit-like PLP-dependent enzymes"/>
    <property type="match status" value="1"/>
</dbReference>
<feature type="domain" description="Tryptophan synthase beta chain-like PALP" evidence="3">
    <location>
        <begin position="28"/>
        <end position="335"/>
    </location>
</feature>
<dbReference type="AlphaFoldDB" id="A0A3N0HY85"/>
<dbReference type="OrthoDB" id="34584at2"/>
<accession>A0A3N0HY85</accession>
<dbReference type="GO" id="GO:1901605">
    <property type="term" value="P:alpha-amino acid metabolic process"/>
    <property type="evidence" value="ECO:0007669"/>
    <property type="project" value="UniProtKB-ARBA"/>
</dbReference>
<dbReference type="PANTHER" id="PTHR42937">
    <property type="match status" value="1"/>
</dbReference>
<comment type="caution">
    <text evidence="4">The sequence shown here is derived from an EMBL/GenBank/DDBJ whole genome shotgun (WGS) entry which is preliminary data.</text>
</comment>
<dbReference type="GO" id="GO:0008838">
    <property type="term" value="F:diaminopropionate ammonia-lyase activity"/>
    <property type="evidence" value="ECO:0007669"/>
    <property type="project" value="UniProtKB-EC"/>
</dbReference>
<dbReference type="RefSeq" id="WP_128520702.1">
    <property type="nucleotide sequence ID" value="NZ_JALFCT010000061.1"/>
</dbReference>
<dbReference type="InterPro" id="IPR036052">
    <property type="entry name" value="TrpB-like_PALP_sf"/>
</dbReference>
<keyword evidence="4" id="KW-0456">Lyase</keyword>
<reference evidence="4 5" key="1">
    <citation type="submission" date="2018-11" db="EMBL/GenBank/DDBJ databases">
        <title>Clostridium sp. nov., a member of the family Erysipelotrichaceae isolated from pig faeces.</title>
        <authorList>
            <person name="Chang Y.-H."/>
        </authorList>
    </citation>
    <scope>NUCLEOTIDE SEQUENCE [LARGE SCALE GENOMIC DNA]</scope>
    <source>
        <strain evidence="4 5">YH-panp20</strain>
    </source>
</reference>
<dbReference type="Pfam" id="PF00291">
    <property type="entry name" value="PALP"/>
    <property type="match status" value="1"/>
</dbReference>
<dbReference type="InterPro" id="IPR010081">
    <property type="entry name" value="DiNH2opropionate_NH3_lyase"/>
</dbReference>
<comment type="cofactor">
    <cofactor evidence="1">
        <name>pyridoxal 5'-phosphate</name>
        <dbReference type="ChEBI" id="CHEBI:597326"/>
    </cofactor>
</comment>
<organism evidence="4 5">
    <name type="scientific">Absicoccus porci</name>
    <dbReference type="NCBI Taxonomy" id="2486576"/>
    <lineage>
        <taxon>Bacteria</taxon>
        <taxon>Bacillati</taxon>
        <taxon>Bacillota</taxon>
        <taxon>Erysipelotrichia</taxon>
        <taxon>Erysipelotrichales</taxon>
        <taxon>Erysipelotrichaceae</taxon>
        <taxon>Absicoccus</taxon>
    </lineage>
</organism>